<feature type="compositionally biased region" description="Basic and acidic residues" evidence="6">
    <location>
        <begin position="551"/>
        <end position="561"/>
    </location>
</feature>
<dbReference type="SMART" id="SM00320">
    <property type="entry name" value="WD40"/>
    <property type="match status" value="5"/>
</dbReference>
<dbReference type="AlphaFoldDB" id="A0A250XIV7"/>
<dbReference type="Proteomes" id="UP000232323">
    <property type="component" value="Unassembled WGS sequence"/>
</dbReference>
<dbReference type="InterPro" id="IPR019775">
    <property type="entry name" value="WD40_repeat_CS"/>
</dbReference>
<comment type="subcellular location">
    <subcellularLocation>
        <location evidence="1">Nucleus</location>
    </subcellularLocation>
</comment>
<sequence>MNRRLLDPFQSVELPEIVEEYLSNGLATAAAFNRRGTLLATGTADGSIVIWDFGTKGVAKSLNEHSSTVSSVCWSRDGRFLVSGSEDQRIIMWDVLTGNQEKCIALDHPVSSLSLTRQPPYQCIVNFSDGSTALKIDFSTGDQKQLPTFGEGEGLPGSTAILNPKHGDIIILGQSRGSFLAMIDLTTLLCLDIIKLPNNARVNGLTLNRKGNLLLVNCHDRILRMFELYVRSTLPSSAQCGLDTHLVTEHMSSIMSSASAGSKAVMTSLLLVPNPEAQPSTVDNNNNNVPSSSSTTPLGLFHHLRDFQNVVERCSWRSCCFSSDSEHVIGASASKAEHQLYIWNRIHGNMERILEGPKEGSSVVLWHPVRSVLLSVTGAGRVLCWARIYSENWSAFAPDFLELEENVEYVEREDEFDWNTEQAAAGTTQAESTQAMDVDSASAGVQTSEVGGEDEEDEEVEVDILTREENKVLSSEDEDELPGQLHYLPAVIEEDVHVDGDKSRIEAADGKTSAEQAGEDPKGVTGKKLEALGAMPSKEHGGGRGRPGRPKRADLLARSEEGDTTGPPLKVARQ</sequence>
<keyword evidence="8" id="KW-1185">Reference proteome</keyword>
<dbReference type="InterPro" id="IPR015943">
    <property type="entry name" value="WD40/YVTN_repeat-like_dom_sf"/>
</dbReference>
<keyword evidence="3" id="KW-0677">Repeat</keyword>
<gene>
    <name evidence="7" type="ORF">CEUSTIGMA_g10400.t1</name>
</gene>
<evidence type="ECO:0000256" key="6">
    <source>
        <dbReference type="SAM" id="MobiDB-lite"/>
    </source>
</evidence>
<feature type="repeat" description="WD" evidence="5">
    <location>
        <begin position="28"/>
        <end position="61"/>
    </location>
</feature>
<evidence type="ECO:0000256" key="3">
    <source>
        <dbReference type="ARBA" id="ARBA00022737"/>
    </source>
</evidence>
<dbReference type="InterPro" id="IPR036322">
    <property type="entry name" value="WD40_repeat_dom_sf"/>
</dbReference>
<feature type="region of interest" description="Disordered" evidence="6">
    <location>
        <begin position="423"/>
        <end position="463"/>
    </location>
</feature>
<proteinExistence type="predicted"/>
<keyword evidence="2 5" id="KW-0853">WD repeat</keyword>
<dbReference type="OrthoDB" id="196858at2759"/>
<evidence type="ECO:0000313" key="8">
    <source>
        <dbReference type="Proteomes" id="UP000232323"/>
    </source>
</evidence>
<reference evidence="7 8" key="1">
    <citation type="submission" date="2017-08" db="EMBL/GenBank/DDBJ databases">
        <title>Acidophilic green algal genome provides insights into adaptation to an acidic environment.</title>
        <authorList>
            <person name="Hirooka S."/>
            <person name="Hirose Y."/>
            <person name="Kanesaki Y."/>
            <person name="Higuchi S."/>
            <person name="Fujiwara T."/>
            <person name="Onuma R."/>
            <person name="Era A."/>
            <person name="Ohbayashi R."/>
            <person name="Uzuka A."/>
            <person name="Nozaki H."/>
            <person name="Yoshikawa H."/>
            <person name="Miyagishima S.Y."/>
        </authorList>
    </citation>
    <scope>NUCLEOTIDE SEQUENCE [LARGE SCALE GENOMIC DNA]</scope>
    <source>
        <strain evidence="7 8">NIES-2499</strain>
    </source>
</reference>
<keyword evidence="4" id="KW-0539">Nucleus</keyword>
<feature type="compositionally biased region" description="Basic and acidic residues" evidence="6">
    <location>
        <begin position="519"/>
        <end position="530"/>
    </location>
</feature>
<dbReference type="SUPFAM" id="SSF50978">
    <property type="entry name" value="WD40 repeat-like"/>
    <property type="match status" value="1"/>
</dbReference>
<dbReference type="PANTHER" id="PTHR44040:SF1">
    <property type="entry name" value="RETINOBLASTOMA-BINDING PROTEIN 5"/>
    <property type="match status" value="1"/>
</dbReference>
<dbReference type="PROSITE" id="PS00678">
    <property type="entry name" value="WD_REPEATS_1"/>
    <property type="match status" value="1"/>
</dbReference>
<accession>A0A250XIV7</accession>
<feature type="compositionally biased region" description="Low complexity" evidence="6">
    <location>
        <begin position="423"/>
        <end position="435"/>
    </location>
</feature>
<comment type="caution">
    <text evidence="7">The sequence shown here is derived from an EMBL/GenBank/DDBJ whole genome shotgun (WGS) entry which is preliminary data.</text>
</comment>
<protein>
    <submittedName>
        <fullName evidence="7">Uncharacterized protein</fullName>
    </submittedName>
</protein>
<dbReference type="PROSITE" id="PS50082">
    <property type="entry name" value="WD_REPEATS_2"/>
    <property type="match status" value="2"/>
</dbReference>
<dbReference type="EMBL" id="BEGY01000089">
    <property type="protein sequence ID" value="GAX82973.1"/>
    <property type="molecule type" value="Genomic_DNA"/>
</dbReference>
<evidence type="ECO:0000256" key="2">
    <source>
        <dbReference type="ARBA" id="ARBA00022574"/>
    </source>
</evidence>
<name>A0A250XIV7_9CHLO</name>
<evidence type="ECO:0000313" key="7">
    <source>
        <dbReference type="EMBL" id="GAX82973.1"/>
    </source>
</evidence>
<evidence type="ECO:0000256" key="5">
    <source>
        <dbReference type="PROSITE-ProRule" id="PRU00221"/>
    </source>
</evidence>
<dbReference type="GO" id="GO:0048188">
    <property type="term" value="C:Set1C/COMPASS complex"/>
    <property type="evidence" value="ECO:0007669"/>
    <property type="project" value="InterPro"/>
</dbReference>
<dbReference type="Pfam" id="PF00400">
    <property type="entry name" value="WD40"/>
    <property type="match status" value="2"/>
</dbReference>
<feature type="repeat" description="WD" evidence="5">
    <location>
        <begin position="62"/>
        <end position="103"/>
    </location>
</feature>
<feature type="region of interest" description="Disordered" evidence="6">
    <location>
        <begin position="504"/>
        <end position="574"/>
    </location>
</feature>
<dbReference type="InterPro" id="IPR037850">
    <property type="entry name" value="RBBP5/Swd1"/>
</dbReference>
<evidence type="ECO:0000256" key="4">
    <source>
        <dbReference type="ARBA" id="ARBA00023242"/>
    </source>
</evidence>
<feature type="compositionally biased region" description="Acidic residues" evidence="6">
    <location>
        <begin position="451"/>
        <end position="462"/>
    </location>
</feature>
<evidence type="ECO:0000256" key="1">
    <source>
        <dbReference type="ARBA" id="ARBA00004123"/>
    </source>
</evidence>
<organism evidence="7 8">
    <name type="scientific">Chlamydomonas eustigma</name>
    <dbReference type="NCBI Taxonomy" id="1157962"/>
    <lineage>
        <taxon>Eukaryota</taxon>
        <taxon>Viridiplantae</taxon>
        <taxon>Chlorophyta</taxon>
        <taxon>core chlorophytes</taxon>
        <taxon>Chlorophyceae</taxon>
        <taxon>CS clade</taxon>
        <taxon>Chlamydomonadales</taxon>
        <taxon>Chlamydomonadaceae</taxon>
        <taxon>Chlamydomonas</taxon>
    </lineage>
</organism>
<dbReference type="Gene3D" id="2.130.10.10">
    <property type="entry name" value="YVTN repeat-like/Quinoprotein amine dehydrogenase"/>
    <property type="match status" value="2"/>
</dbReference>
<dbReference type="STRING" id="1157962.A0A250XIV7"/>
<dbReference type="PROSITE" id="PS50294">
    <property type="entry name" value="WD_REPEATS_REGION"/>
    <property type="match status" value="1"/>
</dbReference>
<dbReference type="PANTHER" id="PTHR44040">
    <property type="entry name" value="RETINOBLASTOMA-BINDING PROTEIN 5"/>
    <property type="match status" value="1"/>
</dbReference>
<dbReference type="InterPro" id="IPR001680">
    <property type="entry name" value="WD40_rpt"/>
</dbReference>